<evidence type="ECO:0000256" key="4">
    <source>
        <dbReference type="ARBA" id="ARBA00010429"/>
    </source>
</evidence>
<keyword evidence="6" id="KW-0479">Metal-binding</keyword>
<accession>A0ABV4UJ61</accession>
<keyword evidence="7" id="KW-0560">Oxidoreductase</keyword>
<dbReference type="RefSeq" id="WP_373970747.1">
    <property type="nucleotide sequence ID" value="NZ_JBHDLJ010000002.1"/>
</dbReference>
<dbReference type="Proteomes" id="UP001575652">
    <property type="component" value="Unassembled WGS sequence"/>
</dbReference>
<dbReference type="InterPro" id="IPR023753">
    <property type="entry name" value="FAD/NAD-binding_dom"/>
</dbReference>
<evidence type="ECO:0000259" key="11">
    <source>
        <dbReference type="Pfam" id="PF07992"/>
    </source>
</evidence>
<dbReference type="Gene3D" id="3.50.50.60">
    <property type="entry name" value="FAD/NAD(P)-binding domain"/>
    <property type="match status" value="2"/>
</dbReference>
<evidence type="ECO:0000256" key="9">
    <source>
        <dbReference type="ARBA" id="ARBA00023014"/>
    </source>
</evidence>
<comment type="cofactor">
    <cofactor evidence="1">
        <name>siroheme</name>
        <dbReference type="ChEBI" id="CHEBI:60052"/>
    </cofactor>
</comment>
<dbReference type="InterPro" id="IPR036188">
    <property type="entry name" value="FAD/NAD-bd_sf"/>
</dbReference>
<dbReference type="Gene3D" id="1.10.10.1100">
    <property type="entry name" value="BFD-like [2Fe-2S]-binding domain"/>
    <property type="match status" value="1"/>
</dbReference>
<reference evidence="12 13" key="1">
    <citation type="submission" date="2024-09" db="EMBL/GenBank/DDBJ databases">
        <authorList>
            <person name="Salinas-Garcia M.A."/>
            <person name="Prieme A."/>
        </authorList>
    </citation>
    <scope>NUCLEOTIDE SEQUENCE [LARGE SCALE GENOMIC DNA]</scope>
    <source>
        <strain evidence="12 13">DSM 21081</strain>
    </source>
</reference>
<protein>
    <submittedName>
        <fullName evidence="12">FAD-dependent oxidoreductase</fullName>
    </submittedName>
</protein>
<evidence type="ECO:0000313" key="12">
    <source>
        <dbReference type="EMBL" id="MFB0833580.1"/>
    </source>
</evidence>
<comment type="similarity">
    <text evidence="4">Belongs to the nitrite and sulfite reductase 4Fe-4S domain family.</text>
</comment>
<proteinExistence type="inferred from homology"/>
<feature type="domain" description="FAD/NAD(P)-binding" evidence="11">
    <location>
        <begin position="12"/>
        <end position="302"/>
    </location>
</feature>
<sequence>MSASGRSACAERIVVLGFGPAAARLVEELLPRVASGHAAIAVVGAERHAAYNRVLVADVGTGRTTPTAVALADADELRAAGVDVRLGTTALRVDRARRRVALSDGAELPYDRLVFATGARPAVPVLRGVDFSPHGEPSLPEGVICLRDLDDAARLLPVVSAGGRVVVLGGGILGVEAALAVREHGASSTLVHHGDVPLARAVDHDGGRVLAGALRSAGVHVSPRSRAVAVRLEDGRFSGLVLDDGAVVPGDLLVLSVGVRPRGGLAEGCGLAADGGIRVDRRLRADTEDRVFAIGDCAAVEGRPPSGLIGPGWAQAAWLARYLATHPLGRFGGAVSTGGADDPDTALPPESPAVILLKSRGVDLAAAGDVSATPWDDGPQRVSVWADPRQGRYCKMVTVEGVLTGFVAVGMPRTAAELVLLFERGGELPADRSTLFRLDDDAQPAPAAPAGAHDVLCRCSGATHGEVAEAAATGSATVEEVGRACRAGTGCGGCRERIEAMLARAAVPA</sequence>
<comment type="cofactor">
    <cofactor evidence="2">
        <name>[4Fe-4S] cluster</name>
        <dbReference type="ChEBI" id="CHEBI:49883"/>
    </cofactor>
</comment>
<evidence type="ECO:0000256" key="6">
    <source>
        <dbReference type="ARBA" id="ARBA00022723"/>
    </source>
</evidence>
<dbReference type="InterPro" id="IPR052034">
    <property type="entry name" value="NasD-like"/>
</dbReference>
<evidence type="ECO:0000259" key="10">
    <source>
        <dbReference type="Pfam" id="PF04324"/>
    </source>
</evidence>
<dbReference type="Pfam" id="PF07992">
    <property type="entry name" value="Pyr_redox_2"/>
    <property type="match status" value="1"/>
</dbReference>
<evidence type="ECO:0000256" key="3">
    <source>
        <dbReference type="ARBA" id="ARBA00005096"/>
    </source>
</evidence>
<dbReference type="PANTHER" id="PTHR43809">
    <property type="entry name" value="NITRITE REDUCTASE (NADH) LARGE SUBUNIT"/>
    <property type="match status" value="1"/>
</dbReference>
<name>A0ABV4UJ61_9MICC</name>
<comment type="pathway">
    <text evidence="3">Nitrogen metabolism; nitrate reduction (assimilation).</text>
</comment>
<gene>
    <name evidence="12" type="ORF">ACETWP_03185</name>
</gene>
<evidence type="ECO:0000313" key="13">
    <source>
        <dbReference type="Proteomes" id="UP001575652"/>
    </source>
</evidence>
<evidence type="ECO:0000256" key="5">
    <source>
        <dbReference type="ARBA" id="ARBA00022617"/>
    </source>
</evidence>
<comment type="caution">
    <text evidence="12">The sequence shown here is derived from an EMBL/GenBank/DDBJ whole genome shotgun (WGS) entry which is preliminary data.</text>
</comment>
<dbReference type="EMBL" id="JBHDLJ010000002">
    <property type="protein sequence ID" value="MFB0833580.1"/>
    <property type="molecule type" value="Genomic_DNA"/>
</dbReference>
<evidence type="ECO:0000256" key="8">
    <source>
        <dbReference type="ARBA" id="ARBA00023004"/>
    </source>
</evidence>
<keyword evidence="8" id="KW-0408">Iron</keyword>
<keyword evidence="5" id="KW-0349">Heme</keyword>
<keyword evidence="9" id="KW-0411">Iron-sulfur</keyword>
<dbReference type="PRINTS" id="PR00368">
    <property type="entry name" value="FADPNR"/>
</dbReference>
<evidence type="ECO:0000256" key="1">
    <source>
        <dbReference type="ARBA" id="ARBA00001929"/>
    </source>
</evidence>
<dbReference type="Pfam" id="PF04324">
    <property type="entry name" value="Fer2_BFD"/>
    <property type="match status" value="1"/>
</dbReference>
<dbReference type="SUPFAM" id="SSF51905">
    <property type="entry name" value="FAD/NAD(P)-binding domain"/>
    <property type="match status" value="2"/>
</dbReference>
<organism evidence="12 13">
    <name type="scientific">Arthrobacter halodurans</name>
    <dbReference type="NCBI Taxonomy" id="516699"/>
    <lineage>
        <taxon>Bacteria</taxon>
        <taxon>Bacillati</taxon>
        <taxon>Actinomycetota</taxon>
        <taxon>Actinomycetes</taxon>
        <taxon>Micrococcales</taxon>
        <taxon>Micrococcaceae</taxon>
        <taxon>Arthrobacter</taxon>
    </lineage>
</organism>
<dbReference type="InterPro" id="IPR007419">
    <property type="entry name" value="BFD-like_2Fe2S-bd_dom"/>
</dbReference>
<keyword evidence="13" id="KW-1185">Reference proteome</keyword>
<dbReference type="InterPro" id="IPR041854">
    <property type="entry name" value="BFD-like_2Fe2S-bd_dom_sf"/>
</dbReference>
<evidence type="ECO:0000256" key="7">
    <source>
        <dbReference type="ARBA" id="ARBA00023002"/>
    </source>
</evidence>
<evidence type="ECO:0000256" key="2">
    <source>
        <dbReference type="ARBA" id="ARBA00001966"/>
    </source>
</evidence>
<feature type="domain" description="BFD-like [2Fe-2S]-binding" evidence="10">
    <location>
        <begin position="456"/>
        <end position="503"/>
    </location>
</feature>
<dbReference type="PANTHER" id="PTHR43809:SF1">
    <property type="entry name" value="NITRITE REDUCTASE (NADH) LARGE SUBUNIT"/>
    <property type="match status" value="1"/>
</dbReference>